<dbReference type="AlphaFoldDB" id="A0A521FFK7"/>
<organism evidence="1 2">
    <name type="scientific">Fodinibius sediminis</name>
    <dbReference type="NCBI Taxonomy" id="1214077"/>
    <lineage>
        <taxon>Bacteria</taxon>
        <taxon>Pseudomonadati</taxon>
        <taxon>Balneolota</taxon>
        <taxon>Balneolia</taxon>
        <taxon>Balneolales</taxon>
        <taxon>Balneolaceae</taxon>
        <taxon>Fodinibius</taxon>
    </lineage>
</organism>
<protein>
    <submittedName>
        <fullName evidence="1">Uncharacterized protein</fullName>
    </submittedName>
</protein>
<evidence type="ECO:0000313" key="1">
    <source>
        <dbReference type="EMBL" id="SMO94764.1"/>
    </source>
</evidence>
<gene>
    <name evidence="1" type="ORF">SAMN06265218_1331</name>
</gene>
<name>A0A521FFK7_9BACT</name>
<keyword evidence="2" id="KW-1185">Reference proteome</keyword>
<accession>A0A521FFK7</accession>
<proteinExistence type="predicted"/>
<dbReference type="RefSeq" id="WP_142716109.1">
    <property type="nucleotide sequence ID" value="NZ_FXTH01000033.1"/>
</dbReference>
<reference evidence="1 2" key="1">
    <citation type="submission" date="2017-05" db="EMBL/GenBank/DDBJ databases">
        <authorList>
            <person name="Varghese N."/>
            <person name="Submissions S."/>
        </authorList>
    </citation>
    <scope>NUCLEOTIDE SEQUENCE [LARGE SCALE GENOMIC DNA]</scope>
    <source>
        <strain evidence="1 2">DSM 21194</strain>
    </source>
</reference>
<dbReference type="EMBL" id="FXTH01000033">
    <property type="protein sequence ID" value="SMO94764.1"/>
    <property type="molecule type" value="Genomic_DNA"/>
</dbReference>
<evidence type="ECO:0000313" key="2">
    <source>
        <dbReference type="Proteomes" id="UP000317593"/>
    </source>
</evidence>
<dbReference type="Proteomes" id="UP000317593">
    <property type="component" value="Unassembled WGS sequence"/>
</dbReference>
<sequence>MTTLRTGVEITNSIFPNRQIKPEYCKVDNIPIIGATHVIYITRILLDNIIKHSGVQSNLIDVEISAKIIDKELLRLSFTNKLSNDIDFQQLEDTLAQVKEKWRDKSNFEKTNIEGGSGFDKIRRILAFDLKGKNYGFSYIINENKLTIVIDVDIDIKRKEL</sequence>